<feature type="transmembrane region" description="Helical" evidence="1">
    <location>
        <begin position="38"/>
        <end position="57"/>
    </location>
</feature>
<dbReference type="VEuPathDB" id="ToxoDB:ENH_00030460"/>
<name>U6MSW3_9EIME</name>
<evidence type="ECO:0000313" key="2">
    <source>
        <dbReference type="EMBL" id="CDJ67096.1"/>
    </source>
</evidence>
<gene>
    <name evidence="2" type="ORF">ENH_00030460</name>
</gene>
<dbReference type="AlphaFoldDB" id="U6MSW3"/>
<accession>U6MSW3</accession>
<keyword evidence="3" id="KW-1185">Reference proteome</keyword>
<dbReference type="OrthoDB" id="10615519at2759"/>
<dbReference type="GeneID" id="25473211"/>
<dbReference type="RefSeq" id="XP_013435563.1">
    <property type="nucleotide sequence ID" value="XM_013580109.1"/>
</dbReference>
<dbReference type="EMBL" id="HG724045">
    <property type="protein sequence ID" value="CDJ67096.1"/>
    <property type="molecule type" value="Genomic_DNA"/>
</dbReference>
<protein>
    <submittedName>
        <fullName evidence="2">Uncharacterized protein</fullName>
    </submittedName>
</protein>
<evidence type="ECO:0000256" key="1">
    <source>
        <dbReference type="SAM" id="Phobius"/>
    </source>
</evidence>
<dbReference type="Proteomes" id="UP000030754">
    <property type="component" value="Unassembled WGS sequence"/>
</dbReference>
<reference evidence="2" key="2">
    <citation type="submission" date="2013-10" db="EMBL/GenBank/DDBJ databases">
        <authorList>
            <person name="Aslett M."/>
        </authorList>
    </citation>
    <scope>NUCLEOTIDE SEQUENCE [LARGE SCALE GENOMIC DNA]</scope>
    <source>
        <strain evidence="2">Houghton</strain>
    </source>
</reference>
<keyword evidence="1" id="KW-0472">Membrane</keyword>
<proteinExistence type="predicted"/>
<keyword evidence="1" id="KW-1133">Transmembrane helix</keyword>
<feature type="transmembrane region" description="Helical" evidence="1">
    <location>
        <begin position="12"/>
        <end position="31"/>
    </location>
</feature>
<organism evidence="2 3">
    <name type="scientific">Eimeria necatrix</name>
    <dbReference type="NCBI Taxonomy" id="51315"/>
    <lineage>
        <taxon>Eukaryota</taxon>
        <taxon>Sar</taxon>
        <taxon>Alveolata</taxon>
        <taxon>Apicomplexa</taxon>
        <taxon>Conoidasida</taxon>
        <taxon>Coccidia</taxon>
        <taxon>Eucoccidiorida</taxon>
        <taxon>Eimeriorina</taxon>
        <taxon>Eimeriidae</taxon>
        <taxon>Eimeria</taxon>
    </lineage>
</organism>
<keyword evidence="1" id="KW-0812">Transmembrane</keyword>
<evidence type="ECO:0000313" key="3">
    <source>
        <dbReference type="Proteomes" id="UP000030754"/>
    </source>
</evidence>
<sequence>MFSGEWEWEGGLFAAGDLLICFCVGVGHMFWRRGGRSVVPCGLYVLELVLVGSDLLVPAGRKGVGMMFSGEWEWEGGLFAVGDLLICVCVGPVGAAASRAGLLRRLWNLWPSGYVLELVLVGSDLQVRGRVLGDLDFRRSSQLRSVVVLCFPVVWRDALRCVDMRKSVRIAGVDYPFWWRGGRSVVPCGCVEDCLAFWVSASEWGALGDRIGMVPPCSRFAACGCEAGLVLELVLVGSDLLVRLDGRA</sequence>
<feature type="transmembrane region" description="Helical" evidence="1">
    <location>
        <begin position="77"/>
        <end position="97"/>
    </location>
</feature>
<reference evidence="2" key="1">
    <citation type="submission" date="2013-10" db="EMBL/GenBank/DDBJ databases">
        <title>Genomic analysis of the causative agents of coccidiosis in chickens.</title>
        <authorList>
            <person name="Reid A.J."/>
            <person name="Blake D."/>
            <person name="Billington K."/>
            <person name="Browne H."/>
            <person name="Dunn M."/>
            <person name="Hung S."/>
            <person name="Kawahara F."/>
            <person name="Miranda-Saavedra D."/>
            <person name="Mourier T."/>
            <person name="Nagra H."/>
            <person name="Otto T.D."/>
            <person name="Rawlings N."/>
            <person name="Sanchez A."/>
            <person name="Sanders M."/>
            <person name="Subramaniam C."/>
            <person name="Tay Y."/>
            <person name="Dear P."/>
            <person name="Doerig C."/>
            <person name="Gruber A."/>
            <person name="Parkinson J."/>
            <person name="Shirley M."/>
            <person name="Wan K.L."/>
            <person name="Berriman M."/>
            <person name="Tomley F."/>
            <person name="Pain A."/>
        </authorList>
    </citation>
    <scope>NUCLEOTIDE SEQUENCE [LARGE SCALE GENOMIC DNA]</scope>
    <source>
        <strain evidence="2">Houghton</strain>
    </source>
</reference>